<dbReference type="AlphaFoldDB" id="A0A2T7A5C9"/>
<comment type="caution">
    <text evidence="2">The sequence shown here is derived from an EMBL/GenBank/DDBJ whole genome shotgun (WGS) entry which is preliminary data.</text>
</comment>
<feature type="chain" id="PRO_5015686349" description="Secreted protein" evidence="1">
    <location>
        <begin position="37"/>
        <end position="73"/>
    </location>
</feature>
<keyword evidence="1" id="KW-0732">Signal</keyword>
<evidence type="ECO:0000313" key="3">
    <source>
        <dbReference type="Proteomes" id="UP000244722"/>
    </source>
</evidence>
<reference evidence="2 3" key="1">
    <citation type="submission" date="2017-04" db="EMBL/GenBank/DDBJ databases">
        <title>Draft genome sequence of Tuber borchii Vittad., a whitish edible truffle.</title>
        <authorList>
            <consortium name="DOE Joint Genome Institute"/>
            <person name="Murat C."/>
            <person name="Kuo A."/>
            <person name="Barry K.W."/>
            <person name="Clum A."/>
            <person name="Dockter R.B."/>
            <person name="Fauchery L."/>
            <person name="Iotti M."/>
            <person name="Kohler A."/>
            <person name="Labutti K."/>
            <person name="Lindquist E.A."/>
            <person name="Lipzen A."/>
            <person name="Ohm R.A."/>
            <person name="Wang M."/>
            <person name="Grigoriev I.V."/>
            <person name="Zambonelli A."/>
            <person name="Martin F.M."/>
        </authorList>
    </citation>
    <scope>NUCLEOTIDE SEQUENCE [LARGE SCALE GENOMIC DNA]</scope>
    <source>
        <strain evidence="2 3">Tbo3840</strain>
    </source>
</reference>
<organism evidence="2 3">
    <name type="scientific">Tuber borchii</name>
    <name type="common">White truffle</name>
    <dbReference type="NCBI Taxonomy" id="42251"/>
    <lineage>
        <taxon>Eukaryota</taxon>
        <taxon>Fungi</taxon>
        <taxon>Dikarya</taxon>
        <taxon>Ascomycota</taxon>
        <taxon>Pezizomycotina</taxon>
        <taxon>Pezizomycetes</taxon>
        <taxon>Pezizales</taxon>
        <taxon>Tuberaceae</taxon>
        <taxon>Tuber</taxon>
    </lineage>
</organism>
<proteinExistence type="predicted"/>
<sequence>MQHISPSRILLPEGSTVGTPLPLLVLFCCSAATCLCEGGGNWPSFYLSYPPYHTYTGVLFHSSQHGGKGKAPH</sequence>
<evidence type="ECO:0000313" key="2">
    <source>
        <dbReference type="EMBL" id="PUU82910.1"/>
    </source>
</evidence>
<gene>
    <name evidence="2" type="ORF">B9Z19DRAFT_1073944</name>
</gene>
<accession>A0A2T7A5C9</accession>
<evidence type="ECO:0000256" key="1">
    <source>
        <dbReference type="SAM" id="SignalP"/>
    </source>
</evidence>
<dbReference type="Proteomes" id="UP000244722">
    <property type="component" value="Unassembled WGS sequence"/>
</dbReference>
<protein>
    <recommendedName>
        <fullName evidence="4">Secreted protein</fullName>
    </recommendedName>
</protein>
<evidence type="ECO:0008006" key="4">
    <source>
        <dbReference type="Google" id="ProtNLM"/>
    </source>
</evidence>
<name>A0A2T7A5C9_TUBBO</name>
<feature type="signal peptide" evidence="1">
    <location>
        <begin position="1"/>
        <end position="36"/>
    </location>
</feature>
<dbReference type="EMBL" id="NESQ01000020">
    <property type="protein sequence ID" value="PUU82910.1"/>
    <property type="molecule type" value="Genomic_DNA"/>
</dbReference>
<keyword evidence="3" id="KW-1185">Reference proteome</keyword>